<dbReference type="EMBL" id="BMGJ01000015">
    <property type="protein sequence ID" value="GGD74592.1"/>
    <property type="molecule type" value="Genomic_DNA"/>
</dbReference>
<evidence type="ECO:0000313" key="1">
    <source>
        <dbReference type="EMBL" id="GGD74592.1"/>
    </source>
</evidence>
<dbReference type="RefSeq" id="WP_268235340.1">
    <property type="nucleotide sequence ID" value="NZ_BMGJ01000015.1"/>
</dbReference>
<keyword evidence="2" id="KW-1185">Reference proteome</keyword>
<gene>
    <name evidence="1" type="ORF">GCM10011357_32040</name>
</gene>
<accession>A0ABQ1RQC3</accession>
<dbReference type="SUPFAM" id="SSF54427">
    <property type="entry name" value="NTF2-like"/>
    <property type="match status" value="1"/>
</dbReference>
<sequence length="136" mass="15412">MSQDAGTQDLQAVQAILMHYFDGLHRADVSLLDSIFDANTHLYAPGVRRSKKQWLELVANRPVPQALDHPFAYQILSIELCGEQAMARVSCPLLGRQFIDYLGLLKEEGDWRIVSKLYADNPFTPLNKTEEKPCHT</sequence>
<reference evidence="2" key="1">
    <citation type="journal article" date="2019" name="Int. J. Syst. Evol. Microbiol.">
        <title>The Global Catalogue of Microorganisms (GCM) 10K type strain sequencing project: providing services to taxonomists for standard genome sequencing and annotation.</title>
        <authorList>
            <consortium name="The Broad Institute Genomics Platform"/>
            <consortium name="The Broad Institute Genome Sequencing Center for Infectious Disease"/>
            <person name="Wu L."/>
            <person name="Ma J."/>
        </authorList>
    </citation>
    <scope>NUCLEOTIDE SEQUENCE [LARGE SCALE GENOMIC DNA]</scope>
    <source>
        <strain evidence="2">CGMCC 1.12923</strain>
    </source>
</reference>
<dbReference type="InterPro" id="IPR032710">
    <property type="entry name" value="NTF2-like_dom_sf"/>
</dbReference>
<protein>
    <recommendedName>
        <fullName evidence="3">Nuclear transport factor 2 family protein</fullName>
    </recommendedName>
</protein>
<organism evidence="1 2">
    <name type="scientific">Lacimicrobium alkaliphilum</name>
    <dbReference type="NCBI Taxonomy" id="1526571"/>
    <lineage>
        <taxon>Bacteria</taxon>
        <taxon>Pseudomonadati</taxon>
        <taxon>Pseudomonadota</taxon>
        <taxon>Gammaproteobacteria</taxon>
        <taxon>Alteromonadales</taxon>
        <taxon>Alteromonadaceae</taxon>
        <taxon>Lacimicrobium</taxon>
    </lineage>
</organism>
<evidence type="ECO:0000313" key="2">
    <source>
        <dbReference type="Proteomes" id="UP000614272"/>
    </source>
</evidence>
<dbReference type="Pfam" id="PF12893">
    <property type="entry name" value="Lumazine_bd_2"/>
    <property type="match status" value="1"/>
</dbReference>
<name>A0ABQ1RQC3_9ALTE</name>
<proteinExistence type="predicted"/>
<dbReference type="Proteomes" id="UP000614272">
    <property type="component" value="Unassembled WGS sequence"/>
</dbReference>
<evidence type="ECO:0008006" key="3">
    <source>
        <dbReference type="Google" id="ProtNLM"/>
    </source>
</evidence>
<dbReference type="Gene3D" id="3.10.450.50">
    <property type="match status" value="1"/>
</dbReference>
<comment type="caution">
    <text evidence="1">The sequence shown here is derived from an EMBL/GenBank/DDBJ whole genome shotgun (WGS) entry which is preliminary data.</text>
</comment>
<dbReference type="InterPro" id="IPR039437">
    <property type="entry name" value="FrzH/put_lumazine-bd"/>
</dbReference>